<organism evidence="1 2">
    <name type="scientific">Potamilus streckersoni</name>
    <dbReference type="NCBI Taxonomy" id="2493646"/>
    <lineage>
        <taxon>Eukaryota</taxon>
        <taxon>Metazoa</taxon>
        <taxon>Spiralia</taxon>
        <taxon>Lophotrochozoa</taxon>
        <taxon>Mollusca</taxon>
        <taxon>Bivalvia</taxon>
        <taxon>Autobranchia</taxon>
        <taxon>Heteroconchia</taxon>
        <taxon>Palaeoheterodonta</taxon>
        <taxon>Unionida</taxon>
        <taxon>Unionoidea</taxon>
        <taxon>Unionidae</taxon>
        <taxon>Ambleminae</taxon>
        <taxon>Lampsilini</taxon>
        <taxon>Potamilus</taxon>
    </lineage>
</organism>
<reference evidence="1" key="2">
    <citation type="journal article" date="2021" name="Genome Biol. Evol.">
        <title>Developing a high-quality reference genome for a parasitic bivalve with doubly uniparental inheritance (Bivalvia: Unionida).</title>
        <authorList>
            <person name="Smith C.H."/>
        </authorList>
    </citation>
    <scope>NUCLEOTIDE SEQUENCE</scope>
    <source>
        <strain evidence="1">CHS0354</strain>
        <tissue evidence="1">Mantle</tissue>
    </source>
</reference>
<protein>
    <submittedName>
        <fullName evidence="1">Uncharacterized protein</fullName>
    </submittedName>
</protein>
<dbReference type="EMBL" id="JAEAOA010001004">
    <property type="protein sequence ID" value="KAK3601706.1"/>
    <property type="molecule type" value="Genomic_DNA"/>
</dbReference>
<reference evidence="1" key="1">
    <citation type="journal article" date="2021" name="Genome Biol. Evol.">
        <title>A High-Quality Reference Genome for a Parasitic Bivalve with Doubly Uniparental Inheritance (Bivalvia: Unionida).</title>
        <authorList>
            <person name="Smith C.H."/>
        </authorList>
    </citation>
    <scope>NUCLEOTIDE SEQUENCE</scope>
    <source>
        <strain evidence="1">CHS0354</strain>
    </source>
</reference>
<comment type="caution">
    <text evidence="1">The sequence shown here is derived from an EMBL/GenBank/DDBJ whole genome shotgun (WGS) entry which is preliminary data.</text>
</comment>
<keyword evidence="2" id="KW-1185">Reference proteome</keyword>
<gene>
    <name evidence="1" type="ORF">CHS0354_016065</name>
</gene>
<sequence>MEAGARGITGFQMEHVASHVVDVKRLKPGTGPAPIPFPRMVEDSAMELQWNLEPLNAAHQRVLLITK</sequence>
<dbReference type="AlphaFoldDB" id="A0AAE0T164"/>
<evidence type="ECO:0000313" key="1">
    <source>
        <dbReference type="EMBL" id="KAK3601706.1"/>
    </source>
</evidence>
<evidence type="ECO:0000313" key="2">
    <source>
        <dbReference type="Proteomes" id="UP001195483"/>
    </source>
</evidence>
<name>A0AAE0T164_9BIVA</name>
<reference evidence="1" key="3">
    <citation type="submission" date="2023-05" db="EMBL/GenBank/DDBJ databases">
        <authorList>
            <person name="Smith C.H."/>
        </authorList>
    </citation>
    <scope>NUCLEOTIDE SEQUENCE</scope>
    <source>
        <strain evidence="1">CHS0354</strain>
        <tissue evidence="1">Mantle</tissue>
    </source>
</reference>
<accession>A0AAE0T164</accession>
<proteinExistence type="predicted"/>
<dbReference type="Proteomes" id="UP001195483">
    <property type="component" value="Unassembled WGS sequence"/>
</dbReference>